<feature type="compositionally biased region" description="Polar residues" evidence="7">
    <location>
        <begin position="1957"/>
        <end position="1974"/>
    </location>
</feature>
<feature type="domain" description="RanBD1" evidence="8">
    <location>
        <begin position="2022"/>
        <end position="2157"/>
    </location>
</feature>
<dbReference type="PANTHER" id="PTHR23138:SF179">
    <property type="entry name" value="NUCLEAR PORE COMPLEX PROTEIN"/>
    <property type="match status" value="1"/>
</dbReference>
<keyword evidence="3 5" id="KW-0863">Zinc-finger</keyword>
<dbReference type="SMART" id="SM00160">
    <property type="entry name" value="RanBD"/>
    <property type="match status" value="3"/>
</dbReference>
<evidence type="ECO:0008006" key="12">
    <source>
        <dbReference type="Google" id="ProtNLM"/>
    </source>
</evidence>
<feature type="region of interest" description="Disordered" evidence="7">
    <location>
        <begin position="1795"/>
        <end position="1975"/>
    </location>
</feature>
<dbReference type="InterPro" id="IPR001876">
    <property type="entry name" value="Znf_RanBP2"/>
</dbReference>
<dbReference type="InterPro" id="IPR045256">
    <property type="entry name" value="RanBP1_RanBD"/>
</dbReference>
<dbReference type="Gene3D" id="4.10.1060.10">
    <property type="entry name" value="Zinc finger, RanBP2-type"/>
    <property type="match status" value="1"/>
</dbReference>
<evidence type="ECO:0000256" key="6">
    <source>
        <dbReference type="PROSITE-ProRule" id="PRU00339"/>
    </source>
</evidence>
<evidence type="ECO:0000256" key="2">
    <source>
        <dbReference type="ARBA" id="ARBA00022723"/>
    </source>
</evidence>
<evidence type="ECO:0000313" key="10">
    <source>
        <dbReference type="EMBL" id="KAK7089977.1"/>
    </source>
</evidence>
<dbReference type="Proteomes" id="UP001374579">
    <property type="component" value="Unassembled WGS sequence"/>
</dbReference>
<keyword evidence="1" id="KW-0597">Phosphoprotein</keyword>
<dbReference type="GO" id="GO:0006913">
    <property type="term" value="P:nucleocytoplasmic transport"/>
    <property type="evidence" value="ECO:0007669"/>
    <property type="project" value="InterPro"/>
</dbReference>
<feature type="compositionally biased region" description="Low complexity" evidence="7">
    <location>
        <begin position="1990"/>
        <end position="2002"/>
    </location>
</feature>
<dbReference type="PROSITE" id="PS50005">
    <property type="entry name" value="TPR"/>
    <property type="match status" value="1"/>
</dbReference>
<dbReference type="InterPro" id="IPR011990">
    <property type="entry name" value="TPR-like_helical_dom_sf"/>
</dbReference>
<feature type="repeat" description="TPR" evidence="6">
    <location>
        <begin position="60"/>
        <end position="93"/>
    </location>
</feature>
<dbReference type="PROSITE" id="PS50196">
    <property type="entry name" value="RANBD1"/>
    <property type="match status" value="4"/>
</dbReference>
<feature type="compositionally biased region" description="Low complexity" evidence="7">
    <location>
        <begin position="1837"/>
        <end position="1867"/>
    </location>
</feature>
<feature type="domain" description="RanBD1" evidence="8">
    <location>
        <begin position="1557"/>
        <end position="1695"/>
    </location>
</feature>
<dbReference type="SMART" id="SM00547">
    <property type="entry name" value="ZnF_RBZ"/>
    <property type="match status" value="1"/>
</dbReference>
<evidence type="ECO:0000256" key="4">
    <source>
        <dbReference type="ARBA" id="ARBA00022833"/>
    </source>
</evidence>
<dbReference type="InterPro" id="IPR000156">
    <property type="entry name" value="Ran_bind_dom"/>
</dbReference>
<dbReference type="Pfam" id="PF00638">
    <property type="entry name" value="Ran_BP1"/>
    <property type="match status" value="4"/>
</dbReference>
<dbReference type="PROSITE" id="PS01358">
    <property type="entry name" value="ZF_RANBP2_1"/>
    <property type="match status" value="1"/>
</dbReference>
<dbReference type="PANTHER" id="PTHR23138">
    <property type="entry name" value="RAN BINDING PROTEIN"/>
    <property type="match status" value="1"/>
</dbReference>
<evidence type="ECO:0000256" key="5">
    <source>
        <dbReference type="PROSITE-ProRule" id="PRU00322"/>
    </source>
</evidence>
<feature type="domain" description="RanBD1" evidence="8">
    <location>
        <begin position="2351"/>
        <end position="2486"/>
    </location>
</feature>
<name>A0AAN9AN46_9CAEN</name>
<accession>A0AAN9AN46</accession>
<keyword evidence="6" id="KW-0802">TPR repeat</keyword>
<feature type="region of interest" description="Disordered" evidence="7">
    <location>
        <begin position="1369"/>
        <end position="1395"/>
    </location>
</feature>
<feature type="region of interest" description="Disordered" evidence="7">
    <location>
        <begin position="2498"/>
        <end position="2564"/>
    </location>
</feature>
<dbReference type="SUPFAM" id="SSF48452">
    <property type="entry name" value="TPR-like"/>
    <property type="match status" value="1"/>
</dbReference>
<gene>
    <name evidence="10" type="ORF">V1264_009845</name>
</gene>
<dbReference type="EMBL" id="JBAMIC010000024">
    <property type="protein sequence ID" value="KAK7089977.1"/>
    <property type="molecule type" value="Genomic_DNA"/>
</dbReference>
<dbReference type="InterPro" id="IPR036443">
    <property type="entry name" value="Znf_RanBP2_sf"/>
</dbReference>
<sequence>MFRRKQDVDRHVKGILGKIKEDKEKNAKGYQIARLYFEVGEFDIARRHLALFLSVRDSVPQAYKLLGQIEEAKGNKENAVEAYKRFLEMGGTAKDVLLKICELYADIGVDPDKGKYWLDRAEQLHPKNETLFKLKEKLITSRPAESTDKDLENLIASELVKKPHDVELRIKLLRVYLSSDRVEEAYANAMETDRTTAFTTSLEWYECLHDVFRAYRSERDTRQDAVFMFHCLVVLCNLTYLRLSNKDVVESTEALHSFDLAVHSAMNMNNASEQWDAFVMEMQGQLFFFAGTLLLKRAQKGSVTWNDIRPVAAVFYLLCQTTPTVDAQATWFVRPTQDHDKLYAWLYKNSFFRISQTGHSLYQLCPGDPTTWARQLQQQCCTPIGQERVYEALFPNRDMRSHSSESYLMNTHKFCNTNLSMPPRRQLLDVDRVAHTFHPDNLWELVWLCLQQYTFGDPHQPDYNFKTFETLQYSVKNMDNGAAETLCQLDTEAFQYATVRCAALQLKEQQMSIEGDVLRPPMLPLCLCKRLCTMEQQQWWQTAYTFYSNSIKDNFAKMRHILQRGIEAVRLIGSHGLSATMIVHLAKTFDAKVKSLTEGNHGNRGSANQVACLEARAALYWNHAHTVLTRFEKNMRGQYGKVRLFDDGNDADLTPEVVRDMTQDTKFAVAVIAMREGRYEEAVRGFEPLTTPYASFYRAQIYKSMAQRELEGPGAEDVKQQRYTALIAQAREALYRTMDHLGGNKNHELNILLTREIDDVESKLNCFDWDNDNSNRGDLDETSVLHTPTRHQNGRHDNLIQPHSTPRTPSQPNSARQRLLLSEMANDSPIQLQHTAMGSPSAHARPSPERLDAQIKSINYSQSQLFKMVLDRNEELLVMYKGLVDELRDSNAQLKVAMGENHVLMEELRGVLTTNKNAMAAVQSELAETKDSVRQLKDEFQANTAAAAAAAASNTSLLNAQGLAASQINAAGYYMGSPYHPAAQYPQYPQAPHVAAPPGAGYRFPLLSGYPAPRPATPVATPAAIPVAAALPPPRLSGTVPSSFGKFRGDHPTVADVLTTEDEEEEDENGLSMCDTEYSEALLHTPGGGQYYVPSDPMADWLHGAGAVAYPAANQSPAQAAIPQPGYFSAALRGQALQYAATSGSAAQPLTMPGPGFFSAPVVPSVAGAGVGVGASQSAIATALGGKAGVVPPQPISVIGAGVSKPAQQPVVQAAELSEAQGTAMLFHNTAKLTTSVGEIPAVDVRVIQDTATKQGSIILHKKDNQAVVSKHNVAVIKVVQSFNPHYFLWSVASTQRKLEETFRLSFDTSEQAKRMRNAVELVIKTAGIRPPTSPAPTPNAFAGKSPAQASPNLAAVVSTPAVVRSPQTSAALSGAKPSPAVPSPSSTAGNKTTFGGFTFTSAPVVKQGEEEKDGAAKSSPQLKLKESQIHVPAPAAAPAGVETTKPFAGFSFAPSKMAASAFGSAVSSSASTGGAGSGVTASPGQAFVFGQASPATGGGSFASVSNQAGSEAFKPKEGTAGIQASTQPLFSQSTAPFKSPGGKEDENVEEYEPNVDFKPIIELPDLVEVKTGEEDEVKVLSDRVKLFRFDTELNQWKERGIGELKILKSSEGAVPRFRVIMRREQVLKVCANHYISADMKLIPMSSSDRAWCYTAGDFAEEEMKVEKFAVKFKNSDKAGEFKAIFENCQKELADAQTSSSAVAAPVPVPVPTKQKEGTSAKSLSDMFRQPEGAWECSGCYINNKADVLNCPACQTLKPGAKAQDAKSPPKENPFAPAASTGGFGGLKFGAAAEKKESPAATGGGFKFGTAPGSTPEAGGFKFGTPQKTAPVTTAESTPTTSGFKFTFGTPTTKAPAATTSTPSSGFVFGTPTAKPAASPAQPSGFAFSSSGASKDSKDTGFSFAKPQEQKPECGSALLQQLLTSEDSPETKPKLSAFGNTPPPGMFSGASDASKPSGFQSKLGQVTSPTNQTGAEGKEAAGFQFTFNLQKQQQQQPSTPKTPEVDEKGFYLNKDGDDAHIYFEPVVPLPEKVEVKTGEEEEEILFEGRAKMYRFTDKEWKERGLGVIKILQHRDTGRIRVLMRREQVLKICCNHYITGELDLKPMPRSDGKAWIWYAMDFTEDEGSMEQLAVRFRDPDTANRFKKVFDESREKMMTPSKAESGNIDPSKSDAASATSPADVSRRLFQQEDDGDVEFMYEETATPEQVERARQLMLPDNFYLYESKPGCPGCIGCEDFDPAKSPSVPAAKVHQKAAPPTAPPTTTERPQLHQPVQEEAAQKASEGMMFSGSSSDLTFSALAATSDGSPGFGSKDSNKPFQWHGAGQRLFGAGGGDGGEEGEEGVPASGDIHFEPVIPLPDLVEVKTGDEDWSPLFSQRGKVFAFDNNQWKERGIGEMKIMKHNSQMLFRVLMRREQVLKVACNQLITTDMELKPMATSETAWCWLATDYTDGKDGKTGQFAVRFKKMETAKQFKELFEECQKKLRQCEAEGPVQETMVSSSQQLASAQASDGETAAAQDEMHASVQPVAAQDEMHASVQPVAAQDEMHASVQPVAGDKGNPYYSQQLNVSAKDNAVSSSQPVTGDKGNPYYTQQLNASGNNAEVASSQPVTGDKGNPYFSRALDVDAQDANVTSTSFQPLGGGGGDINVDGAPNFSKLLGPDSSNAGAEDPDEEYDDDEDDEDEDDDEETTEEDDDDEEEKVEFEKRVTLLCRDGDQWKKLGMGNLRVLYDDDLNANKLLMMSDDGEKICNHIICMEQTVGLDEKKKSCEWQPIDFATDEPVRRHFKAYFSSLQAAEEFATIFRQGQKLAVESEISSKVPEEIEVPEVFSTGDRSEGASAGATK</sequence>
<dbReference type="Gene3D" id="2.30.29.30">
    <property type="entry name" value="Pleckstrin-homology domain (PH domain)/Phosphotyrosine-binding domain (PTB)"/>
    <property type="match status" value="4"/>
</dbReference>
<evidence type="ECO:0000259" key="9">
    <source>
        <dbReference type="PROSITE" id="PS50199"/>
    </source>
</evidence>
<dbReference type="Gene3D" id="1.25.40.10">
    <property type="entry name" value="Tetratricopeptide repeat domain"/>
    <property type="match status" value="1"/>
</dbReference>
<evidence type="ECO:0000313" key="11">
    <source>
        <dbReference type="Proteomes" id="UP001374579"/>
    </source>
</evidence>
<feature type="compositionally biased region" description="Polar residues" evidence="7">
    <location>
        <begin position="801"/>
        <end position="814"/>
    </location>
</feature>
<comment type="caution">
    <text evidence="10">The sequence shown here is derived from an EMBL/GenBank/DDBJ whole genome shotgun (WGS) entry which is preliminary data.</text>
</comment>
<feature type="compositionally biased region" description="Polar residues" evidence="7">
    <location>
        <begin position="2160"/>
        <end position="2180"/>
    </location>
</feature>
<dbReference type="InterPro" id="IPR011993">
    <property type="entry name" value="PH-like_dom_sf"/>
</dbReference>
<reference evidence="10 11" key="1">
    <citation type="submission" date="2024-02" db="EMBL/GenBank/DDBJ databases">
        <title>Chromosome-scale genome assembly of the rough periwinkle Littorina saxatilis.</title>
        <authorList>
            <person name="De Jode A."/>
            <person name="Faria R."/>
            <person name="Formenti G."/>
            <person name="Sims Y."/>
            <person name="Smith T.P."/>
            <person name="Tracey A."/>
            <person name="Wood J.M.D."/>
            <person name="Zagrodzka Z.B."/>
            <person name="Johannesson K."/>
            <person name="Butlin R.K."/>
            <person name="Leder E.H."/>
        </authorList>
    </citation>
    <scope>NUCLEOTIDE SEQUENCE [LARGE SCALE GENOMIC DNA]</scope>
    <source>
        <strain evidence="10">Snail1</strain>
        <tissue evidence="10">Muscle</tissue>
    </source>
</reference>
<evidence type="ECO:0000256" key="3">
    <source>
        <dbReference type="ARBA" id="ARBA00022771"/>
    </source>
</evidence>
<feature type="compositionally biased region" description="Polar residues" evidence="7">
    <location>
        <begin position="1826"/>
        <end position="1836"/>
    </location>
</feature>
<evidence type="ECO:0000256" key="1">
    <source>
        <dbReference type="ARBA" id="ARBA00022553"/>
    </source>
</evidence>
<dbReference type="FunFam" id="2.30.29.30:FF:000018">
    <property type="entry name" value="E3 SUMO-protein ligase RanBP2"/>
    <property type="match status" value="3"/>
</dbReference>
<feature type="region of interest" description="Disordered" evidence="7">
    <location>
        <begin position="1760"/>
        <end position="1780"/>
    </location>
</feature>
<feature type="region of interest" description="Disordered" evidence="7">
    <location>
        <begin position="2244"/>
        <end position="2282"/>
    </location>
</feature>
<feature type="region of interest" description="Disordered" evidence="7">
    <location>
        <begin position="2634"/>
        <end position="2703"/>
    </location>
</feature>
<keyword evidence="2" id="KW-0479">Metal-binding</keyword>
<protein>
    <recommendedName>
        <fullName evidence="12">E3 SUMO-protein ligase RanBP2</fullName>
    </recommendedName>
</protein>
<dbReference type="GO" id="GO:0005096">
    <property type="term" value="F:GTPase activator activity"/>
    <property type="evidence" value="ECO:0007669"/>
    <property type="project" value="TreeGrafter"/>
</dbReference>
<organism evidence="10 11">
    <name type="scientific">Littorina saxatilis</name>
    <dbReference type="NCBI Taxonomy" id="31220"/>
    <lineage>
        <taxon>Eukaryota</taxon>
        <taxon>Metazoa</taxon>
        <taxon>Spiralia</taxon>
        <taxon>Lophotrochozoa</taxon>
        <taxon>Mollusca</taxon>
        <taxon>Gastropoda</taxon>
        <taxon>Caenogastropoda</taxon>
        <taxon>Littorinimorpha</taxon>
        <taxon>Littorinoidea</taxon>
        <taxon>Littorinidae</taxon>
        <taxon>Littorina</taxon>
    </lineage>
</organism>
<feature type="region of interest" description="Disordered" evidence="7">
    <location>
        <begin position="1526"/>
        <end position="1548"/>
    </location>
</feature>
<feature type="domain" description="RanBP2-type" evidence="9">
    <location>
        <begin position="1731"/>
        <end position="1760"/>
    </location>
</feature>
<keyword evidence="11" id="KW-1185">Reference proteome</keyword>
<feature type="region of interest" description="Disordered" evidence="7">
    <location>
        <begin position="1990"/>
        <end position="2009"/>
    </location>
</feature>
<dbReference type="SUPFAM" id="SSF90209">
    <property type="entry name" value="Ran binding protein zinc finger-like"/>
    <property type="match status" value="1"/>
</dbReference>
<feature type="region of interest" description="Disordered" evidence="7">
    <location>
        <begin position="2149"/>
        <end position="2182"/>
    </location>
</feature>
<feature type="compositionally biased region" description="Acidic residues" evidence="7">
    <location>
        <begin position="2669"/>
        <end position="2702"/>
    </location>
</feature>
<dbReference type="CDD" id="cd13179">
    <property type="entry name" value="RanBD_RanBP1"/>
    <property type="match status" value="1"/>
</dbReference>
<dbReference type="InterPro" id="IPR045255">
    <property type="entry name" value="RanBP1-like"/>
</dbReference>
<feature type="compositionally biased region" description="Polar residues" evidence="7">
    <location>
        <begin position="2600"/>
        <end position="2610"/>
    </location>
</feature>
<dbReference type="GO" id="GO:0005643">
    <property type="term" value="C:nuclear pore"/>
    <property type="evidence" value="ECO:0007669"/>
    <property type="project" value="TreeGrafter"/>
</dbReference>
<dbReference type="InterPro" id="IPR019734">
    <property type="entry name" value="TPR_rpt"/>
</dbReference>
<keyword evidence="4" id="KW-0862">Zinc</keyword>
<dbReference type="GO" id="GO:0005737">
    <property type="term" value="C:cytoplasm"/>
    <property type="evidence" value="ECO:0007669"/>
    <property type="project" value="TreeGrafter"/>
</dbReference>
<evidence type="ECO:0000256" key="7">
    <source>
        <dbReference type="SAM" id="MobiDB-lite"/>
    </source>
</evidence>
<proteinExistence type="predicted"/>
<evidence type="ECO:0000259" key="8">
    <source>
        <dbReference type="PROSITE" id="PS50196"/>
    </source>
</evidence>
<dbReference type="PROSITE" id="PS50199">
    <property type="entry name" value="ZF_RANBP2_2"/>
    <property type="match status" value="1"/>
</dbReference>
<dbReference type="SUPFAM" id="SSF50729">
    <property type="entry name" value="PH domain-like"/>
    <property type="match status" value="4"/>
</dbReference>
<feature type="compositionally biased region" description="Low complexity" evidence="7">
    <location>
        <begin position="1877"/>
        <end position="1894"/>
    </location>
</feature>
<feature type="domain" description="RanBD1" evidence="8">
    <location>
        <begin position="2688"/>
        <end position="2812"/>
    </location>
</feature>
<dbReference type="FunFam" id="4.10.1060.10:FF:000003">
    <property type="entry name" value="E3 SUMO-protein ligase RanBP2"/>
    <property type="match status" value="1"/>
</dbReference>
<feature type="region of interest" description="Disordered" evidence="7">
    <location>
        <begin position="770"/>
        <end position="814"/>
    </location>
</feature>
<feature type="compositionally biased region" description="Low complexity" evidence="7">
    <location>
        <begin position="2499"/>
        <end position="2510"/>
    </location>
</feature>
<feature type="region of interest" description="Disordered" evidence="7">
    <location>
        <begin position="2600"/>
        <end position="2619"/>
    </location>
</feature>
<feature type="compositionally biased region" description="Polar residues" evidence="7">
    <location>
        <begin position="1526"/>
        <end position="1537"/>
    </location>
</feature>
<dbReference type="GO" id="GO:0008270">
    <property type="term" value="F:zinc ion binding"/>
    <property type="evidence" value="ECO:0007669"/>
    <property type="project" value="UniProtKB-KW"/>
</dbReference>